<proteinExistence type="predicted"/>
<reference evidence="2 3" key="1">
    <citation type="submission" date="2019-01" db="EMBL/GenBank/DDBJ databases">
        <authorList>
            <person name="Chen W.-M."/>
        </authorList>
    </citation>
    <scope>NUCLEOTIDE SEQUENCE [LARGE SCALE GENOMIC DNA]</scope>
    <source>
        <strain evidence="2 3">YBJ-36</strain>
    </source>
</reference>
<evidence type="ECO:0000313" key="2">
    <source>
        <dbReference type="EMBL" id="RVU01409.1"/>
    </source>
</evidence>
<evidence type="ECO:0000259" key="1">
    <source>
        <dbReference type="Pfam" id="PF06283"/>
    </source>
</evidence>
<dbReference type="InterPro" id="IPR029062">
    <property type="entry name" value="Class_I_gatase-like"/>
</dbReference>
<protein>
    <submittedName>
        <fullName evidence="2">ThuA domain-containing protein</fullName>
    </submittedName>
</protein>
<dbReference type="Gene3D" id="3.40.50.880">
    <property type="match status" value="1"/>
</dbReference>
<gene>
    <name evidence="2" type="ORF">EOD41_05450</name>
</gene>
<name>A0A437MUQ8_9SPHI</name>
<keyword evidence="3" id="KW-1185">Reference proteome</keyword>
<organism evidence="2 3">
    <name type="scientific">Mucilaginibacter limnophilus</name>
    <dbReference type="NCBI Taxonomy" id="1932778"/>
    <lineage>
        <taxon>Bacteria</taxon>
        <taxon>Pseudomonadati</taxon>
        <taxon>Bacteroidota</taxon>
        <taxon>Sphingobacteriia</taxon>
        <taxon>Sphingobacteriales</taxon>
        <taxon>Sphingobacteriaceae</taxon>
        <taxon>Mucilaginibacter</taxon>
    </lineage>
</organism>
<dbReference type="PANTHER" id="PTHR40469">
    <property type="entry name" value="SECRETED GLYCOSYL HYDROLASE"/>
    <property type="match status" value="1"/>
</dbReference>
<dbReference type="InterPro" id="IPR029010">
    <property type="entry name" value="ThuA-like"/>
</dbReference>
<evidence type="ECO:0000313" key="3">
    <source>
        <dbReference type="Proteomes" id="UP000282759"/>
    </source>
</evidence>
<feature type="domain" description="ThuA-like" evidence="1">
    <location>
        <begin position="43"/>
        <end position="253"/>
    </location>
</feature>
<dbReference type="PANTHER" id="PTHR40469:SF2">
    <property type="entry name" value="GALACTOSE-BINDING DOMAIN-LIKE SUPERFAMILY PROTEIN"/>
    <property type="match status" value="1"/>
</dbReference>
<comment type="caution">
    <text evidence="2">The sequence shown here is derived from an EMBL/GenBank/DDBJ whole genome shotgun (WGS) entry which is preliminary data.</text>
</comment>
<dbReference type="EMBL" id="SACK01000002">
    <property type="protein sequence ID" value="RVU01409.1"/>
    <property type="molecule type" value="Genomic_DNA"/>
</dbReference>
<dbReference type="SUPFAM" id="SSF52317">
    <property type="entry name" value="Class I glutamine amidotransferase-like"/>
    <property type="match status" value="1"/>
</dbReference>
<dbReference type="OrthoDB" id="9816308at2"/>
<dbReference type="Proteomes" id="UP000282759">
    <property type="component" value="Unassembled WGS sequence"/>
</dbReference>
<sequence length="258" mass="29037">MFRNRLQTKHVLVIFALFTFALITAFTCNKNGTENSVEFKPKKVLIFSKTAGFHHGSIPKGIEAIQKLGAENKFSVDTTTNPALITSVNLKQYAVVIFLSTTGDIFNEAQQQAFEQYIKNGGGFVGVHAATDTEYDWPWYGKLVGAYFNGHPAQQEATLHVVDRTHISTKHLPETWKRKDEWYNFKQLGTDLHVLITIDEATYNGGTNGANHPMAWYHEFDGGRAFYTELGHTDESFAEPLYLQHLLGGIKYAMGLKK</sequence>
<dbReference type="AlphaFoldDB" id="A0A437MUQ8"/>
<dbReference type="Pfam" id="PF06283">
    <property type="entry name" value="ThuA"/>
    <property type="match status" value="1"/>
</dbReference>
<accession>A0A437MUQ8</accession>